<keyword evidence="5 6" id="KW-0949">S-adenosyl-L-methionine</keyword>
<evidence type="ECO:0000256" key="6">
    <source>
        <dbReference type="HAMAP-Rule" id="MF_03146"/>
    </source>
</evidence>
<feature type="region of interest" description="Disordered" evidence="7">
    <location>
        <begin position="240"/>
        <end position="318"/>
    </location>
</feature>
<feature type="domain" description="16S/18S rRNA aminocarboxypropyltransferase Tsr3 C-terminal" evidence="8">
    <location>
        <begin position="105"/>
        <end position="230"/>
    </location>
</feature>
<dbReference type="EMBL" id="JAODUO010000085">
    <property type="protein sequence ID" value="KAK2190253.1"/>
    <property type="molecule type" value="Genomic_DNA"/>
</dbReference>
<evidence type="ECO:0000256" key="4">
    <source>
        <dbReference type="ARBA" id="ARBA00022679"/>
    </source>
</evidence>
<comment type="similarity">
    <text evidence="6">Belongs to the TDD superfamily. TSR3 family.</text>
</comment>
<accession>A0AAD9UHZ4</accession>
<evidence type="ECO:0000256" key="5">
    <source>
        <dbReference type="ARBA" id="ARBA00022691"/>
    </source>
</evidence>
<evidence type="ECO:0000259" key="9">
    <source>
        <dbReference type="Pfam" id="PF04068"/>
    </source>
</evidence>
<feature type="domain" description="RNase L inhibitor RLI-like possible metal-binding" evidence="9">
    <location>
        <begin position="68"/>
        <end position="101"/>
    </location>
</feature>
<evidence type="ECO:0000256" key="7">
    <source>
        <dbReference type="SAM" id="MobiDB-lite"/>
    </source>
</evidence>
<evidence type="ECO:0000256" key="1">
    <source>
        <dbReference type="ARBA" id="ARBA00022490"/>
    </source>
</evidence>
<feature type="region of interest" description="Disordered" evidence="7">
    <location>
        <begin position="1"/>
        <end position="34"/>
    </location>
</feature>
<feature type="compositionally biased region" description="Low complexity" evidence="7">
    <location>
        <begin position="7"/>
        <end position="16"/>
    </location>
</feature>
<keyword evidence="4 6" id="KW-0808">Transferase</keyword>
<dbReference type="PANTHER" id="PTHR20426:SF0">
    <property type="entry name" value="18S RRNA AMINOCARBOXYPROPYLTRANSFERASE"/>
    <property type="match status" value="1"/>
</dbReference>
<dbReference type="GO" id="GO:0000455">
    <property type="term" value="P:enzyme-directed rRNA pseudouridine synthesis"/>
    <property type="evidence" value="ECO:0007669"/>
    <property type="project" value="UniProtKB-UniRule"/>
</dbReference>
<name>A0AAD9UHZ4_RIDPI</name>
<reference evidence="10" key="1">
    <citation type="journal article" date="2023" name="Mol. Biol. Evol.">
        <title>Third-Generation Sequencing Reveals the Adaptive Role of the Epigenome in Three Deep-Sea Polychaetes.</title>
        <authorList>
            <person name="Perez M."/>
            <person name="Aroh O."/>
            <person name="Sun Y."/>
            <person name="Lan Y."/>
            <person name="Juniper S.K."/>
            <person name="Young C.R."/>
            <person name="Angers B."/>
            <person name="Qian P.Y."/>
        </authorList>
    </citation>
    <scope>NUCLEOTIDE SEQUENCE</scope>
    <source>
        <strain evidence="10">R07B-5</strain>
    </source>
</reference>
<comment type="catalytic activity">
    <reaction evidence="6">
        <text>an N(1)-methylpseudouridine in rRNA + S-adenosyl-L-methionine = N(1)-methyl-N(3)-[(3S)-3-amino-3-carboxypropyl]pseudouridine in rRNA + S-methyl-5'-thioadenosine + H(+)</text>
        <dbReference type="Rhea" id="RHEA:63296"/>
        <dbReference type="Rhea" id="RHEA-COMP:11634"/>
        <dbReference type="Rhea" id="RHEA-COMP:16310"/>
        <dbReference type="ChEBI" id="CHEBI:15378"/>
        <dbReference type="ChEBI" id="CHEBI:17509"/>
        <dbReference type="ChEBI" id="CHEBI:59789"/>
        <dbReference type="ChEBI" id="CHEBI:74890"/>
        <dbReference type="ChEBI" id="CHEBI:146234"/>
        <dbReference type="EC" id="2.5.1.157"/>
    </reaction>
</comment>
<dbReference type="InterPro" id="IPR007177">
    <property type="entry name" value="Tsr3_C"/>
</dbReference>
<dbReference type="HAMAP" id="MF_01116">
    <property type="entry name" value="TSR3"/>
    <property type="match status" value="1"/>
</dbReference>
<protein>
    <recommendedName>
        <fullName evidence="6">18S rRNA aminocarboxypropyltransferase</fullName>
        <ecNumber evidence="6">2.5.1.157</ecNumber>
    </recommendedName>
</protein>
<sequence>MGKPRKGAASSSGGKASKTHARAKQREHKFSEERFVEDLQNAVEEAEREGEDKEGDVPFYAPSQFPCHLAMWDLEQCDPRKCSGRKLVRLGYVKTLKLQQRFGGIVLSPVATKCVSMEDRQMVMQHGIAVIDCSWAKLEETPFGKMVSREPRLLPYLVAVNPINYGRPCKLSCVEAYAAIFYIVGLKELGSVLLHKFKWGRTFYEVNEEALEMYAACTDSAAVVAAQKLYLEKITGAAGADSDDEYNTHNRTYDLPPSDSSEYEDASDDEDVAASQACGHKNSVDTEEGTDRGAEAASATGIPGAGHGQTQVERDDPT</sequence>
<evidence type="ECO:0000256" key="2">
    <source>
        <dbReference type="ARBA" id="ARBA00022517"/>
    </source>
</evidence>
<dbReference type="AlphaFoldDB" id="A0AAD9UHZ4"/>
<dbReference type="GO" id="GO:0030490">
    <property type="term" value="P:maturation of SSU-rRNA"/>
    <property type="evidence" value="ECO:0007669"/>
    <property type="project" value="TreeGrafter"/>
</dbReference>
<evidence type="ECO:0000256" key="3">
    <source>
        <dbReference type="ARBA" id="ARBA00022552"/>
    </source>
</evidence>
<dbReference type="InterPro" id="IPR007209">
    <property type="entry name" value="RNaseL-inhib-like_metal-bd_dom"/>
</dbReference>
<dbReference type="NCBIfam" id="NF002621">
    <property type="entry name" value="PRK02287.1"/>
    <property type="match status" value="1"/>
</dbReference>
<evidence type="ECO:0000313" key="10">
    <source>
        <dbReference type="EMBL" id="KAK2190253.1"/>
    </source>
</evidence>
<keyword evidence="11" id="KW-1185">Reference proteome</keyword>
<keyword evidence="3 6" id="KW-0698">rRNA processing</keyword>
<organism evidence="10 11">
    <name type="scientific">Ridgeia piscesae</name>
    <name type="common">Tubeworm</name>
    <dbReference type="NCBI Taxonomy" id="27915"/>
    <lineage>
        <taxon>Eukaryota</taxon>
        <taxon>Metazoa</taxon>
        <taxon>Spiralia</taxon>
        <taxon>Lophotrochozoa</taxon>
        <taxon>Annelida</taxon>
        <taxon>Polychaeta</taxon>
        <taxon>Sedentaria</taxon>
        <taxon>Canalipalpata</taxon>
        <taxon>Sabellida</taxon>
        <taxon>Siboglinidae</taxon>
        <taxon>Ridgeia</taxon>
    </lineage>
</organism>
<dbReference type="InterPro" id="IPR022968">
    <property type="entry name" value="Tsr3-like"/>
</dbReference>
<dbReference type="Pfam" id="PF04068">
    <property type="entry name" value="Fer4_RLI"/>
    <property type="match status" value="1"/>
</dbReference>
<dbReference type="Pfam" id="PF04034">
    <property type="entry name" value="Ribo_biogen_C"/>
    <property type="match status" value="1"/>
</dbReference>
<evidence type="ECO:0000313" key="11">
    <source>
        <dbReference type="Proteomes" id="UP001209878"/>
    </source>
</evidence>
<feature type="compositionally biased region" description="Acidic residues" evidence="7">
    <location>
        <begin position="261"/>
        <end position="272"/>
    </location>
</feature>
<dbReference type="GO" id="GO:0106388">
    <property type="term" value="F:rRNA small subunit aminocarboxypropyltransferase activity"/>
    <property type="evidence" value="ECO:0007669"/>
    <property type="project" value="UniProtKB-EC"/>
</dbReference>
<comment type="caution">
    <text evidence="10">The sequence shown here is derived from an EMBL/GenBank/DDBJ whole genome shotgun (WGS) entry which is preliminary data.</text>
</comment>
<feature type="binding site" evidence="6">
    <location>
        <position position="154"/>
    </location>
    <ligand>
        <name>S-adenosyl-L-methionine</name>
        <dbReference type="ChEBI" id="CHEBI:59789"/>
    </ligand>
</feature>
<comment type="caution">
    <text evidence="6">Lacks conserved residue(s) required for the propagation of feature annotation.</text>
</comment>
<dbReference type="GO" id="GO:1904047">
    <property type="term" value="F:S-adenosyl-L-methionine binding"/>
    <property type="evidence" value="ECO:0007669"/>
    <property type="project" value="UniProtKB-UniRule"/>
</dbReference>
<comment type="function">
    <text evidence="6">Aminocarboxypropyltransferase that catalyzes the aminocarboxypropyl transfer on pseudouridine in 18S rRNA. It constitutes the last step in biosynthesis of the hypermodified N1-methyl-N3-(3-amino-3-carboxypropyl) pseudouridine (m1acp3-Psi).</text>
</comment>
<dbReference type="Proteomes" id="UP001209878">
    <property type="component" value="Unassembled WGS sequence"/>
</dbReference>
<keyword evidence="1" id="KW-0963">Cytoplasm</keyword>
<dbReference type="EC" id="2.5.1.157" evidence="6"/>
<feature type="binding site" evidence="6">
    <location>
        <position position="83"/>
    </location>
    <ligand>
        <name>S-adenosyl-L-methionine</name>
        <dbReference type="ChEBI" id="CHEBI:59789"/>
    </ligand>
</feature>
<keyword evidence="2 6" id="KW-0690">Ribosome biogenesis</keyword>
<gene>
    <name evidence="10" type="ORF">NP493_85g05039</name>
</gene>
<feature type="compositionally biased region" description="Basic residues" evidence="7">
    <location>
        <begin position="17"/>
        <end position="27"/>
    </location>
</feature>
<evidence type="ECO:0000259" key="8">
    <source>
        <dbReference type="Pfam" id="PF04034"/>
    </source>
</evidence>
<dbReference type="PANTHER" id="PTHR20426">
    <property type="entry name" value="RIBOSOME BIOGENESIS PROTEIN TSR3 HOMOLOG"/>
    <property type="match status" value="1"/>
</dbReference>
<proteinExistence type="inferred from homology"/>
<feature type="binding site" evidence="6">
    <location>
        <position position="131"/>
    </location>
    <ligand>
        <name>S-adenosyl-L-methionine</name>
        <dbReference type="ChEBI" id="CHEBI:59789"/>
    </ligand>
</feature>